<proteinExistence type="predicted"/>
<feature type="compositionally biased region" description="Acidic residues" evidence="1">
    <location>
        <begin position="148"/>
        <end position="158"/>
    </location>
</feature>
<dbReference type="OrthoDB" id="5294424at2"/>
<keyword evidence="3" id="KW-1185">Reference proteome</keyword>
<dbReference type="AlphaFoldDB" id="A0A150WJV0"/>
<comment type="caution">
    <text evidence="2">The sequence shown here is derived from an EMBL/GenBank/DDBJ whole genome shotgun (WGS) entry which is preliminary data.</text>
</comment>
<feature type="compositionally biased region" description="Acidic residues" evidence="1">
    <location>
        <begin position="170"/>
        <end position="187"/>
    </location>
</feature>
<feature type="region of interest" description="Disordered" evidence="1">
    <location>
        <begin position="148"/>
        <end position="205"/>
    </location>
</feature>
<name>A0A150WJV0_BDEBC</name>
<gene>
    <name evidence="2" type="ORF">AZI86_13635</name>
</gene>
<organism evidence="2 3">
    <name type="scientific">Bdellovibrio bacteriovorus</name>
    <dbReference type="NCBI Taxonomy" id="959"/>
    <lineage>
        <taxon>Bacteria</taxon>
        <taxon>Pseudomonadati</taxon>
        <taxon>Bdellovibrionota</taxon>
        <taxon>Bdellovibrionia</taxon>
        <taxon>Bdellovibrionales</taxon>
        <taxon>Pseudobdellovibrionaceae</taxon>
        <taxon>Bdellovibrio</taxon>
    </lineage>
</organism>
<protein>
    <submittedName>
        <fullName evidence="2">Uncharacterized protein</fullName>
    </submittedName>
</protein>
<evidence type="ECO:0000256" key="1">
    <source>
        <dbReference type="SAM" id="MobiDB-lite"/>
    </source>
</evidence>
<dbReference type="EMBL" id="LUKE01000003">
    <property type="protein sequence ID" value="KYG63855.1"/>
    <property type="molecule type" value="Genomic_DNA"/>
</dbReference>
<sequence>MNPRLKSSKKWTAFPKEYSDQIQAVFEENFAQYLDDAELIIEGRIYQEEIMLRVGYLEKGRLSQANFEISMNYSREKQDAVKRIHNCVDAAASMMMDYVENEGQVDFPYTWKEVPFQGNKIYMQFNTENSSLEAQANKLLGVNEESLVQEDVSEEEEDALARAEERIETEREEDDVEFETDEDEDEDPAPRMFSGKSKKKKDDLH</sequence>
<reference evidence="2 3" key="1">
    <citation type="submission" date="2016-03" db="EMBL/GenBank/DDBJ databases">
        <authorList>
            <person name="Ploux O."/>
        </authorList>
    </citation>
    <scope>NUCLEOTIDE SEQUENCE [LARGE SCALE GENOMIC DNA]</scope>
    <source>
        <strain evidence="2 3">R0</strain>
    </source>
</reference>
<dbReference type="Proteomes" id="UP000075320">
    <property type="component" value="Unassembled WGS sequence"/>
</dbReference>
<feature type="compositionally biased region" description="Basic and acidic residues" evidence="1">
    <location>
        <begin position="159"/>
        <end position="169"/>
    </location>
</feature>
<accession>A0A150WJV0</accession>
<evidence type="ECO:0000313" key="2">
    <source>
        <dbReference type="EMBL" id="KYG63855.1"/>
    </source>
</evidence>
<dbReference type="RefSeq" id="WP_061835749.1">
    <property type="nucleotide sequence ID" value="NZ_LUKE01000003.1"/>
</dbReference>
<evidence type="ECO:0000313" key="3">
    <source>
        <dbReference type="Proteomes" id="UP000075320"/>
    </source>
</evidence>